<dbReference type="EMBL" id="JBFBLL010000003">
    <property type="protein sequence ID" value="MEV8157766.1"/>
    <property type="molecule type" value="Genomic_DNA"/>
</dbReference>
<keyword evidence="2" id="KW-0456">Lyase</keyword>
<dbReference type="InterPro" id="IPR050963">
    <property type="entry name" value="Sirohydro_Cobaltochel/CbiX"/>
</dbReference>
<dbReference type="Proteomes" id="UP001553031">
    <property type="component" value="Unassembled WGS sequence"/>
</dbReference>
<evidence type="ECO:0000256" key="3">
    <source>
        <dbReference type="SAM" id="MobiDB-lite"/>
    </source>
</evidence>
<evidence type="ECO:0000256" key="2">
    <source>
        <dbReference type="ARBA" id="ARBA00023239"/>
    </source>
</evidence>
<keyword evidence="5" id="KW-1185">Reference proteome</keyword>
<organism evidence="4 5">
    <name type="scientific">Kocuria salsicia</name>
    <dbReference type="NCBI Taxonomy" id="664639"/>
    <lineage>
        <taxon>Bacteria</taxon>
        <taxon>Bacillati</taxon>
        <taxon>Actinomycetota</taxon>
        <taxon>Actinomycetes</taxon>
        <taxon>Micrococcales</taxon>
        <taxon>Micrococcaceae</taxon>
        <taxon>Kocuria</taxon>
    </lineage>
</organism>
<accession>A0ABV3KCY4</accession>
<gene>
    <name evidence="4" type="ORF">AB0O96_06105</name>
</gene>
<evidence type="ECO:0000313" key="4">
    <source>
        <dbReference type="EMBL" id="MEV8157766.1"/>
    </source>
</evidence>
<feature type="region of interest" description="Disordered" evidence="3">
    <location>
        <begin position="185"/>
        <end position="253"/>
    </location>
</feature>
<feature type="compositionally biased region" description="Basic and acidic residues" evidence="3">
    <location>
        <begin position="185"/>
        <end position="208"/>
    </location>
</feature>
<dbReference type="Gene3D" id="3.40.50.1400">
    <property type="match status" value="2"/>
</dbReference>
<dbReference type="CDD" id="cd03416">
    <property type="entry name" value="CbiX_SirB_N"/>
    <property type="match status" value="1"/>
</dbReference>
<dbReference type="SUPFAM" id="SSF53800">
    <property type="entry name" value="Chelatase"/>
    <property type="match status" value="1"/>
</dbReference>
<dbReference type="Pfam" id="PF01903">
    <property type="entry name" value="CbiX"/>
    <property type="match status" value="2"/>
</dbReference>
<keyword evidence="1" id="KW-0479">Metal-binding</keyword>
<dbReference type="PANTHER" id="PTHR33542:SF5">
    <property type="entry name" value="FERROCHELATASE CHE1"/>
    <property type="match status" value="1"/>
</dbReference>
<comment type="caution">
    <text evidence="4">The sequence shown here is derived from an EMBL/GenBank/DDBJ whole genome shotgun (WGS) entry which is preliminary data.</text>
</comment>
<name>A0ABV3KCY4_9MICC</name>
<sequence>MDRVSTSTEPAPVLLACAHGTRDPAGQSAVTALVAEVRTALPDVPVVDTWVDVQEPDLVARTAQLAGDDAVVVPLLLSAGYHVFVDMARAVRGTPRHRVAAALGPDRGLARIMARRLAEAVRVSGGPDVGPGDRIVMVAAGSSDPRAGEDCERTARLLTEEVGLPVTPAYLSAARPTLPEAVAEARRELGTPPEDRAGDDAAAERRGDPGCPEAPTESEIRAAAAGDAAVPPPCPVSPAHQPTTSATPRSGHGGAAGRVLVVPYLLAPGFFHGRALAAGADVTAEPLLVAGGEVPQELVALVVEHYREAAALA</sequence>
<dbReference type="PANTHER" id="PTHR33542">
    <property type="entry name" value="SIROHYDROCHLORIN FERROCHELATASE, CHLOROPLASTIC"/>
    <property type="match status" value="1"/>
</dbReference>
<proteinExistence type="predicted"/>
<evidence type="ECO:0000256" key="1">
    <source>
        <dbReference type="ARBA" id="ARBA00022723"/>
    </source>
</evidence>
<dbReference type="InterPro" id="IPR002762">
    <property type="entry name" value="CbiX-like"/>
</dbReference>
<reference evidence="4 5" key="1">
    <citation type="submission" date="2024-06" db="EMBL/GenBank/DDBJ databases">
        <title>The Natural Products Discovery Center: Release of the First 8490 Sequenced Strains for Exploring Actinobacteria Biosynthetic Diversity.</title>
        <authorList>
            <person name="Kalkreuter E."/>
            <person name="Kautsar S.A."/>
            <person name="Yang D."/>
            <person name="Bader C.D."/>
            <person name="Teijaro C.N."/>
            <person name="Fluegel L."/>
            <person name="Davis C.M."/>
            <person name="Simpson J.R."/>
            <person name="Lauterbach L."/>
            <person name="Steele A.D."/>
            <person name="Gui C."/>
            <person name="Meng S."/>
            <person name="Li G."/>
            <person name="Viehrig K."/>
            <person name="Ye F."/>
            <person name="Su P."/>
            <person name="Kiefer A.F."/>
            <person name="Nichols A."/>
            <person name="Cepeda A.J."/>
            <person name="Yan W."/>
            <person name="Fan B."/>
            <person name="Jiang Y."/>
            <person name="Adhikari A."/>
            <person name="Zheng C.-J."/>
            <person name="Schuster L."/>
            <person name="Cowan T.M."/>
            <person name="Smanski M.J."/>
            <person name="Chevrette M.G."/>
            <person name="De Carvalho L.P.S."/>
            <person name="Shen B."/>
        </authorList>
    </citation>
    <scope>NUCLEOTIDE SEQUENCE [LARGE SCALE GENOMIC DNA]</scope>
    <source>
        <strain evidence="4 5">NPDC079179</strain>
    </source>
</reference>
<evidence type="ECO:0000313" key="5">
    <source>
        <dbReference type="Proteomes" id="UP001553031"/>
    </source>
</evidence>
<protein>
    <submittedName>
        <fullName evidence="4">CbiX/SirB N-terminal domain-containing protein</fullName>
    </submittedName>
</protein>